<dbReference type="STRING" id="1679444.PYTT_2185"/>
<dbReference type="InterPro" id="IPR027417">
    <property type="entry name" value="P-loop_NTPase"/>
</dbReference>
<dbReference type="KEGG" id="agl:PYTT_2185"/>
<dbReference type="EMBL" id="LT629973">
    <property type="protein sequence ID" value="SEH97105.1"/>
    <property type="molecule type" value="Genomic_DNA"/>
</dbReference>
<dbReference type="AlphaFoldDB" id="A0A1H6MGX1"/>
<dbReference type="SUPFAM" id="SSF52540">
    <property type="entry name" value="P-loop containing nucleoside triphosphate hydrolases"/>
    <property type="match status" value="1"/>
</dbReference>
<dbReference type="InterPro" id="IPR038726">
    <property type="entry name" value="PDDEXK_AddAB-type"/>
</dbReference>
<sequence>MTDRLPGVEFLGWEKPAAEAVAERLLEIGRQEALALSRCAVVVPTKESGRRLRALLAERSDSKALLSPRVMLPGQLVEAGGDGVADEVAELAAWTAVLMDADAESFSRLFPVVPEAGREEWAVGLAARLMKVRRELADHECDCAAVREALQASFGGEDGLDMWVDDEAERWLDLEKLAERVDAMLRRWELQPPHEARAAMAGNACRREGVERLIVACVPELPFVLRRCLQELARACRVDIWVHAPAELAGWFDAFGVPLEGWNTRDAGVPDSMIHVAAEERGMAAGCLRVMSAMPEAELQDVALGACDDRFVAALCTQFGDAGWPVYRPEGRALSASGWGLLMESLDRALDGGGRCEPFEALLRSPLVARAFGVRSLYGVCRLLDEVRRTRFPANAEDLPVALEAMGREGAEADLAACLSAADYARKVGDWLARLGRDGSFAFAMLSLLDALSGAVLPHLPEYGMMEKLRRALETLRRLQTRRGVFAASRVALHVLMSWSRGVAAVERNREEFALDALGWMELAYSRERNVLVTGFHEGRVPDVEVEDAFLPDRLRRVLGWEDSRLRTARDAFLLASLLEPRRAVGCVHFFVARQDPERNPVQPSSLLLRCSDEELPARVRLLFETMEAVSRPRPFERGGWHLCAGQERMPDDGRNMEHISMLDAAASSRWADASRPFSPSLLARFLRCPLRFWLRELFGIDPDKDYPDRKRAMEFNEYGTLVHGVLEDFVAEFPALRGGLDERGMARRILEMLDRRFASSYGERPLAPLMIQKRLAARSLESFSARHLKDLQEGWENVGREAEFLWTMEQGVHLKIRIDRIDRHADGRIRIIDYKTGKAMPCEDKHLEALKEDASIRFHHLLPMLPLVARERKGREELCRWKELQLPLYALAVMESGRYGCTRQPETCYYNLPRQRGGVTVEAWVPDESLMDSVRQWTRETALMIREGRCLYSAEDLGLSPYDDEIMNALAPDSLRAMLDLPQPAFPNLAD</sequence>
<dbReference type="InterPro" id="IPR011335">
    <property type="entry name" value="Restrct_endonuc-II-like"/>
</dbReference>
<evidence type="ECO:0000259" key="1">
    <source>
        <dbReference type="Pfam" id="PF12705"/>
    </source>
</evidence>
<keyword evidence="3" id="KW-1185">Reference proteome</keyword>
<dbReference type="InterPro" id="IPR011604">
    <property type="entry name" value="PDDEXK-like_dom_sf"/>
</dbReference>
<evidence type="ECO:0000313" key="3">
    <source>
        <dbReference type="Proteomes" id="UP000176204"/>
    </source>
</evidence>
<dbReference type="OrthoDB" id="198745at2"/>
<reference evidence="3" key="1">
    <citation type="submission" date="2016-09" db="EMBL/GenBank/DDBJ databases">
        <authorList>
            <person name="Koehorst J."/>
        </authorList>
    </citation>
    <scope>NUCLEOTIDE SEQUENCE [LARGE SCALE GENOMIC DNA]</scope>
</reference>
<dbReference type="Pfam" id="PF12705">
    <property type="entry name" value="PDDEXK_1"/>
    <property type="match status" value="1"/>
</dbReference>
<dbReference type="RefSeq" id="WP_141675655.1">
    <property type="nucleotide sequence ID" value="NZ_LIGX01000001.1"/>
</dbReference>
<name>A0A1H6MGX1_9BACT</name>
<evidence type="ECO:0000313" key="2">
    <source>
        <dbReference type="EMBL" id="SEH97105.1"/>
    </source>
</evidence>
<organism evidence="2 3">
    <name type="scientific">Akkermansia glycaniphila</name>
    <dbReference type="NCBI Taxonomy" id="1679444"/>
    <lineage>
        <taxon>Bacteria</taxon>
        <taxon>Pseudomonadati</taxon>
        <taxon>Verrucomicrobiota</taxon>
        <taxon>Verrucomicrobiia</taxon>
        <taxon>Verrucomicrobiales</taxon>
        <taxon>Akkermansiaceae</taxon>
        <taxon>Akkermansia</taxon>
    </lineage>
</organism>
<protein>
    <submittedName>
        <fullName evidence="2">Pd-(D/e)xk nuclease superfamily</fullName>
    </submittedName>
</protein>
<dbReference type="SUPFAM" id="SSF52980">
    <property type="entry name" value="Restriction endonuclease-like"/>
    <property type="match status" value="1"/>
</dbReference>
<feature type="domain" description="PD-(D/E)XK endonuclease-like" evidence="1">
    <location>
        <begin position="678"/>
        <end position="951"/>
    </location>
</feature>
<accession>A0A1H6MGX1</accession>
<proteinExistence type="predicted"/>
<dbReference type="Proteomes" id="UP000176204">
    <property type="component" value="Chromosome I"/>
</dbReference>
<gene>
    <name evidence="2" type="ORF">PYTT_2185</name>
</gene>
<dbReference type="Gene3D" id="3.90.320.10">
    <property type="match status" value="1"/>
</dbReference>